<reference evidence="1 2" key="1">
    <citation type="submission" date="2016-03" db="EMBL/GenBank/DDBJ databases">
        <title>Niastella vici sp. nov., isolated from farmland soil.</title>
        <authorList>
            <person name="Chen L."/>
            <person name="Wang D."/>
            <person name="Yang S."/>
            <person name="Wang G."/>
        </authorList>
    </citation>
    <scope>NUCLEOTIDE SEQUENCE [LARGE SCALE GENOMIC DNA]</scope>
    <source>
        <strain evidence="1 2">DJ57</strain>
    </source>
</reference>
<accession>A0A1V9G7A1</accession>
<dbReference type="STRING" id="1703345.A3860_13290"/>
<comment type="caution">
    <text evidence="1">The sequence shown here is derived from an EMBL/GenBank/DDBJ whole genome shotgun (WGS) entry which is preliminary data.</text>
</comment>
<evidence type="ECO:0000313" key="2">
    <source>
        <dbReference type="Proteomes" id="UP000192796"/>
    </source>
</evidence>
<dbReference type="PROSITE" id="PS51257">
    <property type="entry name" value="PROKAR_LIPOPROTEIN"/>
    <property type="match status" value="1"/>
</dbReference>
<proteinExistence type="predicted"/>
<protein>
    <submittedName>
        <fullName evidence="1">Uncharacterized protein</fullName>
    </submittedName>
</protein>
<dbReference type="Proteomes" id="UP000192796">
    <property type="component" value="Unassembled WGS sequence"/>
</dbReference>
<dbReference type="Gene3D" id="2.180.10.10">
    <property type="entry name" value="RHS repeat-associated core"/>
    <property type="match status" value="1"/>
</dbReference>
<dbReference type="AlphaFoldDB" id="A0A1V9G7A1"/>
<organism evidence="1 2">
    <name type="scientific">Niastella vici</name>
    <dbReference type="NCBI Taxonomy" id="1703345"/>
    <lineage>
        <taxon>Bacteria</taxon>
        <taxon>Pseudomonadati</taxon>
        <taxon>Bacteroidota</taxon>
        <taxon>Chitinophagia</taxon>
        <taxon>Chitinophagales</taxon>
        <taxon>Chitinophagaceae</taxon>
        <taxon>Niastella</taxon>
    </lineage>
</organism>
<evidence type="ECO:0000313" key="1">
    <source>
        <dbReference type="EMBL" id="OQP66460.1"/>
    </source>
</evidence>
<dbReference type="EMBL" id="LVYD01000002">
    <property type="protein sequence ID" value="OQP66460.1"/>
    <property type="molecule type" value="Genomic_DNA"/>
</dbReference>
<keyword evidence="2" id="KW-1185">Reference proteome</keyword>
<dbReference type="RefSeq" id="WP_081145401.1">
    <property type="nucleotide sequence ID" value="NZ_LVYD01000002.1"/>
</dbReference>
<dbReference type="OrthoDB" id="1046747at2"/>
<sequence>MKFYSFFLVVLLISCNTTIKKDHVKGFLDLLPHDTAINLNYEVYNTCTTNYFYAKDTTKGTLSRLVYYDKDGREKSTAYQFYESRIPATSLCMYDKDGRKTEEYYRIDEKGRLSSFTKTIFEYNESGKLARTIAFDFMRRMKEGIVRGLGTSGGCIVSDEDYEPKRSWALNTVWNYVYDKEGNLIEKFRSFPRDMYQDRYLYKYDNRGRLIEERSFSQGHLYYVESYQYYDGGYEYTRVLYDEDGTRAKQWNDSLETIDTFRYAVDRFNNQLEEKIIEEGGRLVSRDRNYYDKKNRIIRKEIYDEDGKLLGFYAHQYADSVVKPRQLNFSLSNESDK</sequence>
<gene>
    <name evidence="1" type="ORF">A3860_13290</name>
</gene>
<name>A0A1V9G7A1_9BACT</name>